<evidence type="ECO:0000256" key="10">
    <source>
        <dbReference type="SAM" id="MobiDB-lite"/>
    </source>
</evidence>
<name>A0A0L9TED2_PHAAN</name>
<feature type="region of interest" description="Disordered" evidence="10">
    <location>
        <begin position="864"/>
        <end position="888"/>
    </location>
</feature>
<dbReference type="GO" id="GO:0047714">
    <property type="term" value="F:galactolipase activity"/>
    <property type="evidence" value="ECO:0007669"/>
    <property type="project" value="UniProtKB-ARBA"/>
</dbReference>
<evidence type="ECO:0000256" key="5">
    <source>
        <dbReference type="ARBA" id="ARBA00022801"/>
    </source>
</evidence>
<sequence>MASVTHPPTTTLNTDHITFSETFRPTKSHPFGQVSLPTRKNHLSPLNHSIVISGSALGITATNNVNNVSNNAVRPTHTTSLADFWREVQGCNNWENLLDPLHPLLRQEIIRYGEFVTASYKAFDLDPTSKRYLNCKYGKKRMLSEVGMSNSGYEVTKYIYATPDINLPNMSNSSSFSSSSGRWIGYVAVSSDEAVKRLGRRDILITFRGTVTNQEWISNLMSSLSPAMLDPYNPQPEVKVESGFLSLYTSDESSSKFGLESCREQLLSEVSRLMNKYRGENESLSISLAGHSMGSALAILLAYDIAELGLNKKKGKKRSTTEVPVTVFSFGGPRVGNSEFKTRCEELGVKVLRIANVNDPITKLPGVVFNENFRVLLGGRYEFPRSCSCYAHVGVELMLDFFNVQNPSCVHDLDTYIGLLRRPKNDEVLNHQWDGVNSFLEKARELISSSQTMKILPDVVTAFISDYGESGFIYRAAVANSYLRLIPTVIATVADGSVKLYDLALPPTSNPIHSADYNPVCRDSFLSSGMTPSSSGPSTAPPASAPSRSTPIASTPPSGIPTLTSLPLPLATVPASKVLDIKHTYLRKSPKLAALLKEMKEGLDTVRLKVQSLTAKVKEGQYPTADGFSYLEAKNLLLLNYCQSLVYYLLRKAKGLSIEDHPVVRSVVEIRLFLEKSRPIDRKQQYQIQKLVQAGENAAKSDIQSTEPDASNKSEDASKYRPNPDMLVSKVDLTLQDGHDTYQPVKFAPTSMDLEKPSKHERNALRREKEILKQAKQSDYIRTLMNDMEERPEEVRDFEGASKEVDRFVSKMEKRAQQEEEMFTRVPLTKQERKREKYLKKSRNGLQGLTESFYDEIKTLPFEDRTGEQVMGSGKGSSRKSRVHKRKV</sequence>
<feature type="compositionally biased region" description="Basic residues" evidence="10">
    <location>
        <begin position="877"/>
        <end position="888"/>
    </location>
</feature>
<dbReference type="InterPro" id="IPR002921">
    <property type="entry name" value="Fungal_lipase-type"/>
</dbReference>
<feature type="compositionally biased region" description="Low complexity" evidence="10">
    <location>
        <begin position="528"/>
        <end position="538"/>
    </location>
</feature>
<evidence type="ECO:0000259" key="11">
    <source>
        <dbReference type="Pfam" id="PF01764"/>
    </source>
</evidence>
<dbReference type="Pfam" id="PF01764">
    <property type="entry name" value="Lipase_3"/>
    <property type="match status" value="1"/>
</dbReference>
<proteinExistence type="inferred from homology"/>
<evidence type="ECO:0000256" key="9">
    <source>
        <dbReference type="ARBA" id="ARBA00048139"/>
    </source>
</evidence>
<dbReference type="GO" id="GO:0008970">
    <property type="term" value="F:phospholipase A1 activity"/>
    <property type="evidence" value="ECO:0007669"/>
    <property type="project" value="TreeGrafter"/>
</dbReference>
<evidence type="ECO:0000313" key="12">
    <source>
        <dbReference type="EMBL" id="KOM28479.1"/>
    </source>
</evidence>
<reference evidence="13" key="1">
    <citation type="journal article" date="2015" name="Proc. Natl. Acad. Sci. U.S.A.">
        <title>Genome sequencing of adzuki bean (Vigna angularis) provides insight into high starch and low fat accumulation and domestication.</title>
        <authorList>
            <person name="Yang K."/>
            <person name="Tian Z."/>
            <person name="Chen C."/>
            <person name="Luo L."/>
            <person name="Zhao B."/>
            <person name="Wang Z."/>
            <person name="Yu L."/>
            <person name="Li Y."/>
            <person name="Sun Y."/>
            <person name="Li W."/>
            <person name="Chen Y."/>
            <person name="Li Y."/>
            <person name="Zhang Y."/>
            <person name="Ai D."/>
            <person name="Zhao J."/>
            <person name="Shang C."/>
            <person name="Ma Y."/>
            <person name="Wu B."/>
            <person name="Wang M."/>
            <person name="Gao L."/>
            <person name="Sun D."/>
            <person name="Zhang P."/>
            <person name="Guo F."/>
            <person name="Wang W."/>
            <person name="Li Y."/>
            <person name="Wang J."/>
            <person name="Varshney R.K."/>
            <person name="Wang J."/>
            <person name="Ling H.Q."/>
            <person name="Wan P."/>
        </authorList>
    </citation>
    <scope>NUCLEOTIDE SEQUENCE</scope>
    <source>
        <strain evidence="13">cv. Jingnong 6</strain>
    </source>
</reference>
<dbReference type="Proteomes" id="UP000053144">
    <property type="component" value="Unassembled WGS sequence"/>
</dbReference>
<protein>
    <recommendedName>
        <fullName evidence="11">Fungal lipase-type domain-containing protein</fullName>
    </recommendedName>
</protein>
<feature type="compositionally biased region" description="Basic and acidic residues" evidence="10">
    <location>
        <begin position="753"/>
        <end position="765"/>
    </location>
</feature>
<evidence type="ECO:0000313" key="13">
    <source>
        <dbReference type="Proteomes" id="UP000053144"/>
    </source>
</evidence>
<comment type="catalytic activity">
    <reaction evidence="9">
        <text>a 1,2-diacyl-3-O-[alpha-D-galactosyl-(1-&gt;6)-beta-D-galactosyl]-sn-glycerol + H2O = acyl-3-O-[alpha-D-galactosyl-(1-&gt;6)-beta-D-galactosyl]-sn-glycerol + a fatty acid + H(+)</text>
        <dbReference type="Rhea" id="RHEA:48372"/>
        <dbReference type="ChEBI" id="CHEBI:15377"/>
        <dbReference type="ChEBI" id="CHEBI:15378"/>
        <dbReference type="ChEBI" id="CHEBI:28396"/>
        <dbReference type="ChEBI" id="CHEBI:28868"/>
        <dbReference type="ChEBI" id="CHEBI:90310"/>
    </reaction>
    <physiologicalReaction direction="left-to-right" evidence="9">
        <dbReference type="Rhea" id="RHEA:48373"/>
    </physiologicalReaction>
</comment>
<feature type="compositionally biased region" description="Basic and acidic residues" evidence="10">
    <location>
        <begin position="710"/>
        <end position="719"/>
    </location>
</feature>
<comment type="similarity">
    <text evidence="2">Belongs to the AB hydrolase superfamily. Lipase family.</text>
</comment>
<keyword evidence="7" id="KW-0442">Lipid degradation</keyword>
<accession>A0A0L9TED2</accession>
<feature type="region of interest" description="Disordered" evidence="10">
    <location>
        <begin position="528"/>
        <end position="556"/>
    </location>
</feature>
<dbReference type="FunFam" id="3.40.50.1820:FF:000106">
    <property type="entry name" value="Galactolipase DONGLE, chloroplastic"/>
    <property type="match status" value="1"/>
</dbReference>
<dbReference type="GO" id="GO:0009695">
    <property type="term" value="P:jasmonic acid biosynthetic process"/>
    <property type="evidence" value="ECO:0007669"/>
    <property type="project" value="TreeGrafter"/>
</dbReference>
<dbReference type="AlphaFoldDB" id="A0A0L9TED2"/>
<keyword evidence="3" id="KW-0150">Chloroplast</keyword>
<keyword evidence="6" id="KW-0809">Transit peptide</keyword>
<evidence type="ECO:0000256" key="6">
    <source>
        <dbReference type="ARBA" id="ARBA00022946"/>
    </source>
</evidence>
<dbReference type="EMBL" id="KQ258436">
    <property type="protein sequence ID" value="KOM28479.1"/>
    <property type="molecule type" value="Genomic_DNA"/>
</dbReference>
<dbReference type="GO" id="GO:0016042">
    <property type="term" value="P:lipid catabolic process"/>
    <property type="evidence" value="ECO:0007669"/>
    <property type="project" value="UniProtKB-KW"/>
</dbReference>
<dbReference type="InterPro" id="IPR007146">
    <property type="entry name" value="Sas10/Utp3/C1D"/>
</dbReference>
<evidence type="ECO:0000256" key="3">
    <source>
        <dbReference type="ARBA" id="ARBA00022528"/>
    </source>
</evidence>
<evidence type="ECO:0000256" key="8">
    <source>
        <dbReference type="ARBA" id="ARBA00023098"/>
    </source>
</evidence>
<evidence type="ECO:0000256" key="1">
    <source>
        <dbReference type="ARBA" id="ARBA00004229"/>
    </source>
</evidence>
<dbReference type="Pfam" id="PF04000">
    <property type="entry name" value="Sas10_Utp3"/>
    <property type="match status" value="1"/>
</dbReference>
<feature type="compositionally biased region" description="Low complexity" evidence="10">
    <location>
        <begin position="545"/>
        <end position="556"/>
    </location>
</feature>
<keyword evidence="5" id="KW-0378">Hydrolase</keyword>
<dbReference type="PANTHER" id="PTHR31403">
    <property type="entry name" value="PHOSPHOLIPASE A1-IBETA2, CHLOROPLASTIC"/>
    <property type="match status" value="1"/>
</dbReference>
<dbReference type="Gramene" id="KOM28479">
    <property type="protein sequence ID" value="KOM28479"/>
    <property type="gene ID" value="LR48_Vigan549s003400"/>
</dbReference>
<evidence type="ECO:0000256" key="2">
    <source>
        <dbReference type="ARBA" id="ARBA00010701"/>
    </source>
</evidence>
<feature type="region of interest" description="Disordered" evidence="10">
    <location>
        <begin position="697"/>
        <end position="724"/>
    </location>
</feature>
<dbReference type="SUPFAM" id="SSF53474">
    <property type="entry name" value="alpha/beta-Hydrolases"/>
    <property type="match status" value="1"/>
</dbReference>
<keyword evidence="4" id="KW-0934">Plastid</keyword>
<feature type="domain" description="Fungal lipase-type" evidence="11">
    <location>
        <begin position="205"/>
        <end position="367"/>
    </location>
</feature>
<evidence type="ECO:0000256" key="7">
    <source>
        <dbReference type="ARBA" id="ARBA00022963"/>
    </source>
</evidence>
<organism evidence="12 13">
    <name type="scientific">Phaseolus angularis</name>
    <name type="common">Azuki bean</name>
    <name type="synonym">Vigna angularis</name>
    <dbReference type="NCBI Taxonomy" id="3914"/>
    <lineage>
        <taxon>Eukaryota</taxon>
        <taxon>Viridiplantae</taxon>
        <taxon>Streptophyta</taxon>
        <taxon>Embryophyta</taxon>
        <taxon>Tracheophyta</taxon>
        <taxon>Spermatophyta</taxon>
        <taxon>Magnoliopsida</taxon>
        <taxon>eudicotyledons</taxon>
        <taxon>Gunneridae</taxon>
        <taxon>Pentapetalae</taxon>
        <taxon>rosids</taxon>
        <taxon>fabids</taxon>
        <taxon>Fabales</taxon>
        <taxon>Fabaceae</taxon>
        <taxon>Papilionoideae</taxon>
        <taxon>50 kb inversion clade</taxon>
        <taxon>NPAAA clade</taxon>
        <taxon>indigoferoid/millettioid clade</taxon>
        <taxon>Phaseoleae</taxon>
        <taxon>Vigna</taxon>
    </lineage>
</organism>
<dbReference type="Gene3D" id="3.40.50.1820">
    <property type="entry name" value="alpha/beta hydrolase"/>
    <property type="match status" value="1"/>
</dbReference>
<dbReference type="PANTHER" id="PTHR31403:SF4">
    <property type="entry name" value="PHOSPHOLIPASE A1-IALPHA2, CHLOROPLASTIC"/>
    <property type="match status" value="1"/>
</dbReference>
<keyword evidence="8" id="KW-0443">Lipid metabolism</keyword>
<gene>
    <name evidence="12" type="ORF">LR48_Vigan549s003400</name>
</gene>
<dbReference type="CDD" id="cd00519">
    <property type="entry name" value="Lipase_3"/>
    <property type="match status" value="1"/>
</dbReference>
<dbReference type="GO" id="GO:0009507">
    <property type="term" value="C:chloroplast"/>
    <property type="evidence" value="ECO:0007669"/>
    <property type="project" value="UniProtKB-SubCell"/>
</dbReference>
<dbReference type="InterPro" id="IPR029058">
    <property type="entry name" value="AB_hydrolase_fold"/>
</dbReference>
<evidence type="ECO:0000256" key="4">
    <source>
        <dbReference type="ARBA" id="ARBA00022640"/>
    </source>
</evidence>
<comment type="subcellular location">
    <subcellularLocation>
        <location evidence="1">Plastid</location>
        <location evidence="1">Chloroplast</location>
    </subcellularLocation>
</comment>
<feature type="region of interest" description="Disordered" evidence="10">
    <location>
        <begin position="740"/>
        <end position="765"/>
    </location>
</feature>